<dbReference type="GO" id="GO:0020037">
    <property type="term" value="F:heme binding"/>
    <property type="evidence" value="ECO:0007669"/>
    <property type="project" value="InterPro"/>
</dbReference>
<feature type="binding site" description="axial binding residue" evidence="5">
    <location>
        <position position="521"/>
    </location>
    <ligand>
        <name>heme</name>
        <dbReference type="ChEBI" id="CHEBI:30413"/>
    </ligand>
    <ligandPart>
        <name>Fe</name>
        <dbReference type="ChEBI" id="CHEBI:18248"/>
    </ligandPart>
</feature>
<keyword evidence="8" id="KW-1185">Reference proteome</keyword>
<sequence length="621" mass="70032">MNDTRLSFEMLPSSKDPFLETVLKYAYHIVIFVLFAVYLGWTSQNDHKARLRISGPRGLPLFGSIFKIRSGHAKALSAWTDRYQDIFRVVLGNKQAARLWHLKNNHFRWQVVLNTRAAVAKTLVQQGSVFQTRPEWDLWHETFVHSADTGGVLTIGSKLQNYRCSNIARPMLTSSPAAKWTTGVSKLRKLLGPHTTAQKLPRFNHFVSKRYLRLIKLLASAAEKSQDLGLHWWSTTVGLTTDQLVGQTHDDEFVKLICETEIGIFRLRALGSPLPDWVPLLGRFAALQNAASAGVRLIFQACGFSVPAILRNATVERCNELRLNQSKYCKQQLASLDERISNGDTTPSQLGDLFRALPERLPYKDEYMIMTTLSGSGMAIGTTLTWLMSYIASHPEIQTKAFASINEVYKGQVPDPHDTDRVEYLKALALEAGRYWTAIRLGFFRETDSDSQIDNHFIPKGTMIIYNSHQINRDPAGYDNPYKFIPERWMNGKQGRTDITGVAGDKIDVPHMGHGAGRRLCLGVPNVNKSFYGVLALTLYFFRLDRAHLDSEGMETVFPSFRACRQSSPDMDPIHDQVSQCDGQALPCASGIRLTPRDKGQLKDWIDSGHQSLRDFDAPWS</sequence>
<keyword evidence="6" id="KW-0812">Transmembrane</keyword>
<evidence type="ECO:0000313" key="8">
    <source>
        <dbReference type="Proteomes" id="UP000469559"/>
    </source>
</evidence>
<evidence type="ECO:0000256" key="2">
    <source>
        <dbReference type="ARBA" id="ARBA00022723"/>
    </source>
</evidence>
<dbReference type="Gene3D" id="1.10.630.10">
    <property type="entry name" value="Cytochrome P450"/>
    <property type="match status" value="1"/>
</dbReference>
<dbReference type="InterPro" id="IPR002401">
    <property type="entry name" value="Cyt_P450_E_grp-I"/>
</dbReference>
<accession>A0A8T9BVK1</accession>
<keyword evidence="3" id="KW-0560">Oxidoreductase</keyword>
<name>A0A8T9BVK1_9HELO</name>
<protein>
    <submittedName>
        <fullName evidence="7">3-hydroxyphenylacetate 6-hydroxylase</fullName>
    </submittedName>
</protein>
<dbReference type="EMBL" id="QGMF01000002">
    <property type="protein sequence ID" value="TVY21962.1"/>
    <property type="molecule type" value="Genomic_DNA"/>
</dbReference>
<comment type="cofactor">
    <cofactor evidence="5">
        <name>heme</name>
        <dbReference type="ChEBI" id="CHEBI:30413"/>
    </cofactor>
</comment>
<dbReference type="Pfam" id="PF00067">
    <property type="entry name" value="p450"/>
    <property type="match status" value="1"/>
</dbReference>
<dbReference type="AlphaFoldDB" id="A0A8T9BVK1"/>
<evidence type="ECO:0000256" key="3">
    <source>
        <dbReference type="ARBA" id="ARBA00023002"/>
    </source>
</evidence>
<dbReference type="InterPro" id="IPR050364">
    <property type="entry name" value="Cytochrome_P450_fung"/>
</dbReference>
<comment type="similarity">
    <text evidence="1">Belongs to the cytochrome P450 family.</text>
</comment>
<proteinExistence type="inferred from homology"/>
<dbReference type="OrthoDB" id="1055148at2759"/>
<keyword evidence="6" id="KW-0472">Membrane</keyword>
<evidence type="ECO:0000313" key="7">
    <source>
        <dbReference type="EMBL" id="TVY21962.1"/>
    </source>
</evidence>
<dbReference type="InterPro" id="IPR036396">
    <property type="entry name" value="Cyt_P450_sf"/>
</dbReference>
<reference evidence="7 8" key="1">
    <citation type="submission" date="2018-05" db="EMBL/GenBank/DDBJ databases">
        <title>Whole genome sequencing for identification of molecular markers to develop diagnostic detection tools for the regulated plant pathogen Lachnellula willkommii.</title>
        <authorList>
            <person name="Giroux E."/>
            <person name="Bilodeau G."/>
        </authorList>
    </citation>
    <scope>NUCLEOTIDE SEQUENCE [LARGE SCALE GENOMIC DNA]</scope>
    <source>
        <strain evidence="7 8">CBS 203.66</strain>
    </source>
</reference>
<gene>
    <name evidence="7" type="primary">phacB_1</name>
    <name evidence="7" type="ORF">LARI1_G000057</name>
</gene>
<keyword evidence="4 5" id="KW-0408">Iron</keyword>
<keyword evidence="2 5" id="KW-0479">Metal-binding</keyword>
<organism evidence="7 8">
    <name type="scientific">Lachnellula arida</name>
    <dbReference type="NCBI Taxonomy" id="1316785"/>
    <lineage>
        <taxon>Eukaryota</taxon>
        <taxon>Fungi</taxon>
        <taxon>Dikarya</taxon>
        <taxon>Ascomycota</taxon>
        <taxon>Pezizomycotina</taxon>
        <taxon>Leotiomycetes</taxon>
        <taxon>Helotiales</taxon>
        <taxon>Lachnaceae</taxon>
        <taxon>Lachnellula</taxon>
    </lineage>
</organism>
<dbReference type="InterPro" id="IPR001128">
    <property type="entry name" value="Cyt_P450"/>
</dbReference>
<dbReference type="GO" id="GO:0004497">
    <property type="term" value="F:monooxygenase activity"/>
    <property type="evidence" value="ECO:0007669"/>
    <property type="project" value="InterPro"/>
</dbReference>
<dbReference type="Proteomes" id="UP000469559">
    <property type="component" value="Unassembled WGS sequence"/>
</dbReference>
<dbReference type="SUPFAM" id="SSF48264">
    <property type="entry name" value="Cytochrome P450"/>
    <property type="match status" value="1"/>
</dbReference>
<dbReference type="PRINTS" id="PR00463">
    <property type="entry name" value="EP450I"/>
</dbReference>
<comment type="caution">
    <text evidence="7">The sequence shown here is derived from an EMBL/GenBank/DDBJ whole genome shotgun (WGS) entry which is preliminary data.</text>
</comment>
<evidence type="ECO:0000256" key="4">
    <source>
        <dbReference type="ARBA" id="ARBA00023004"/>
    </source>
</evidence>
<keyword evidence="5" id="KW-0349">Heme</keyword>
<evidence type="ECO:0000256" key="5">
    <source>
        <dbReference type="PIRSR" id="PIRSR602401-1"/>
    </source>
</evidence>
<keyword evidence="6" id="KW-1133">Transmembrane helix</keyword>
<dbReference type="PANTHER" id="PTHR46300">
    <property type="entry name" value="P450, PUTATIVE (EUROFUNG)-RELATED-RELATED"/>
    <property type="match status" value="1"/>
</dbReference>
<evidence type="ECO:0000256" key="1">
    <source>
        <dbReference type="ARBA" id="ARBA00010617"/>
    </source>
</evidence>
<feature type="transmembrane region" description="Helical" evidence="6">
    <location>
        <begin position="25"/>
        <end position="42"/>
    </location>
</feature>
<evidence type="ECO:0000256" key="6">
    <source>
        <dbReference type="SAM" id="Phobius"/>
    </source>
</evidence>
<dbReference type="GO" id="GO:0005506">
    <property type="term" value="F:iron ion binding"/>
    <property type="evidence" value="ECO:0007669"/>
    <property type="project" value="InterPro"/>
</dbReference>
<dbReference type="GO" id="GO:0016705">
    <property type="term" value="F:oxidoreductase activity, acting on paired donors, with incorporation or reduction of molecular oxygen"/>
    <property type="evidence" value="ECO:0007669"/>
    <property type="project" value="InterPro"/>
</dbReference>